<accession>A0AAW0A172</accession>
<protein>
    <recommendedName>
        <fullName evidence="3">Tick transposon</fullName>
    </recommendedName>
</protein>
<dbReference type="Proteomes" id="UP001362999">
    <property type="component" value="Unassembled WGS sequence"/>
</dbReference>
<feature type="non-terminal residue" evidence="1">
    <location>
        <position position="1"/>
    </location>
</feature>
<comment type="caution">
    <text evidence="1">The sequence shown here is derived from an EMBL/GenBank/DDBJ whole genome shotgun (WGS) entry which is preliminary data.</text>
</comment>
<evidence type="ECO:0000313" key="2">
    <source>
        <dbReference type="Proteomes" id="UP001362999"/>
    </source>
</evidence>
<dbReference type="AlphaFoldDB" id="A0AAW0A172"/>
<sequence>TRNRCPGATYRWNIPRAFATYPFSVHEPDSGRVPGYTLLAVDAVASALHLRSTQCFGFAAAEGECCKPCRGLHSNVAGLAASARDSIERKPVAQMNRDQLGAKLREVTRQCEKERLKNLNLVKYTERARKRNEAHSSLLTFISTTTVPGLPRLLSTAHKDGWSATKLLEKAQLTAKGKHHPRDYTLLERDLSTLICDL</sequence>
<feature type="non-terminal residue" evidence="1">
    <location>
        <position position="198"/>
    </location>
</feature>
<gene>
    <name evidence="1" type="ORF">R3P38DRAFT_2436519</name>
</gene>
<organism evidence="1 2">
    <name type="scientific">Favolaschia claudopus</name>
    <dbReference type="NCBI Taxonomy" id="2862362"/>
    <lineage>
        <taxon>Eukaryota</taxon>
        <taxon>Fungi</taxon>
        <taxon>Dikarya</taxon>
        <taxon>Basidiomycota</taxon>
        <taxon>Agaricomycotina</taxon>
        <taxon>Agaricomycetes</taxon>
        <taxon>Agaricomycetidae</taxon>
        <taxon>Agaricales</taxon>
        <taxon>Marasmiineae</taxon>
        <taxon>Mycenaceae</taxon>
        <taxon>Favolaschia</taxon>
    </lineage>
</organism>
<proteinExistence type="predicted"/>
<dbReference type="EMBL" id="JAWWNJ010000093">
    <property type="protein sequence ID" value="KAK6997244.1"/>
    <property type="molecule type" value="Genomic_DNA"/>
</dbReference>
<evidence type="ECO:0008006" key="3">
    <source>
        <dbReference type="Google" id="ProtNLM"/>
    </source>
</evidence>
<evidence type="ECO:0000313" key="1">
    <source>
        <dbReference type="EMBL" id="KAK6997244.1"/>
    </source>
</evidence>
<name>A0AAW0A172_9AGAR</name>
<reference evidence="1 2" key="1">
    <citation type="journal article" date="2024" name="J Genomics">
        <title>Draft genome sequencing and assembly of Favolaschia claudopus CIRM-BRFM 2984 isolated from oak limbs.</title>
        <authorList>
            <person name="Navarro D."/>
            <person name="Drula E."/>
            <person name="Chaduli D."/>
            <person name="Cazenave R."/>
            <person name="Ahrendt S."/>
            <person name="Wang J."/>
            <person name="Lipzen A."/>
            <person name="Daum C."/>
            <person name="Barry K."/>
            <person name="Grigoriev I.V."/>
            <person name="Favel A."/>
            <person name="Rosso M.N."/>
            <person name="Martin F."/>
        </authorList>
    </citation>
    <scope>NUCLEOTIDE SEQUENCE [LARGE SCALE GENOMIC DNA]</scope>
    <source>
        <strain evidence="1 2">CIRM-BRFM 2984</strain>
    </source>
</reference>
<keyword evidence="2" id="KW-1185">Reference proteome</keyword>